<sequence length="262" mass="28169">MTQRVYAVTGVASGIGAELARILKEQGHRVIGFDIHRTQANLDHFIALDLNDPGSIAAAAAQLDEPLDGLCNNAGLPPRAGLEETILQVNFLGTRAFTRALLDRLRPGGSVVNMASRAGQQWRENTAQVKRLAALNAGDDLRAFIARENIDATRCYNLTKEAIILWTIAETEALLGRDLRMNTLSPGGVSTGIFGDFQRAFGEAVDRNVQRAGRAGKPEEIAQIAAFVLSPESNWLKGADIAIDGGMGAFNLADALDLHDIR</sequence>
<protein>
    <submittedName>
        <fullName evidence="3">3-ketoacyl-ACP reductase</fullName>
    </submittedName>
</protein>
<dbReference type="SUPFAM" id="SSF51735">
    <property type="entry name" value="NAD(P)-binding Rossmann-fold domains"/>
    <property type="match status" value="1"/>
</dbReference>
<keyword evidence="4" id="KW-1185">Reference proteome</keyword>
<keyword evidence="2" id="KW-0560">Oxidoreductase</keyword>
<evidence type="ECO:0000313" key="4">
    <source>
        <dbReference type="Proteomes" id="UP000244940"/>
    </source>
</evidence>
<dbReference type="PANTHER" id="PTHR43477:SF1">
    <property type="entry name" value="DIHYDROANTICAPSIN 7-DEHYDROGENASE"/>
    <property type="match status" value="1"/>
</dbReference>
<dbReference type="NCBIfam" id="NF009092">
    <property type="entry name" value="PRK12428.1"/>
    <property type="match status" value="1"/>
</dbReference>
<dbReference type="GeneID" id="94366349"/>
<dbReference type="Proteomes" id="UP000244940">
    <property type="component" value="Unassembled WGS sequence"/>
</dbReference>
<gene>
    <name evidence="3" type="ORF">C4N9_15745</name>
</gene>
<evidence type="ECO:0000313" key="3">
    <source>
        <dbReference type="EMBL" id="PWE27499.1"/>
    </source>
</evidence>
<dbReference type="AlphaFoldDB" id="A0A2U2C6M1"/>
<evidence type="ECO:0000256" key="2">
    <source>
        <dbReference type="ARBA" id="ARBA00023002"/>
    </source>
</evidence>
<comment type="caution">
    <text evidence="3">The sequence shown here is derived from an EMBL/GenBank/DDBJ whole genome shotgun (WGS) entry which is preliminary data.</text>
</comment>
<dbReference type="InterPro" id="IPR036291">
    <property type="entry name" value="NAD(P)-bd_dom_sf"/>
</dbReference>
<dbReference type="Gene3D" id="3.40.50.720">
    <property type="entry name" value="NAD(P)-binding Rossmann-like Domain"/>
    <property type="match status" value="1"/>
</dbReference>
<dbReference type="Pfam" id="PF13561">
    <property type="entry name" value="adh_short_C2"/>
    <property type="match status" value="1"/>
</dbReference>
<dbReference type="PRINTS" id="PR00081">
    <property type="entry name" value="GDHRDH"/>
</dbReference>
<dbReference type="Pfam" id="PF00106">
    <property type="entry name" value="adh_short"/>
    <property type="match status" value="1"/>
</dbReference>
<dbReference type="OrthoDB" id="9809287at2"/>
<name>A0A2U2C6M1_9RHOB</name>
<proteinExistence type="inferred from homology"/>
<dbReference type="EMBL" id="QEYD01000010">
    <property type="protein sequence ID" value="PWE27499.1"/>
    <property type="molecule type" value="Genomic_DNA"/>
</dbReference>
<dbReference type="PANTHER" id="PTHR43477">
    <property type="entry name" value="DIHYDROANTICAPSIN 7-DEHYDROGENASE"/>
    <property type="match status" value="1"/>
</dbReference>
<organism evidence="3 4">
    <name type="scientific">Pararhodobacter marinus</name>
    <dbReference type="NCBI Taxonomy" id="2184063"/>
    <lineage>
        <taxon>Bacteria</taxon>
        <taxon>Pseudomonadati</taxon>
        <taxon>Pseudomonadota</taxon>
        <taxon>Alphaproteobacteria</taxon>
        <taxon>Rhodobacterales</taxon>
        <taxon>Paracoccaceae</taxon>
        <taxon>Pararhodobacter</taxon>
    </lineage>
</organism>
<accession>A0A2U2C6M1</accession>
<comment type="similarity">
    <text evidence="1">Belongs to the short-chain dehydrogenases/reductases (SDR) family.</text>
</comment>
<dbReference type="InterPro" id="IPR051122">
    <property type="entry name" value="SDR_DHRS6-like"/>
</dbReference>
<evidence type="ECO:0000256" key="1">
    <source>
        <dbReference type="ARBA" id="ARBA00006484"/>
    </source>
</evidence>
<dbReference type="InterPro" id="IPR002347">
    <property type="entry name" value="SDR_fam"/>
</dbReference>
<dbReference type="GO" id="GO:0016491">
    <property type="term" value="F:oxidoreductase activity"/>
    <property type="evidence" value="ECO:0007669"/>
    <property type="project" value="UniProtKB-KW"/>
</dbReference>
<reference evidence="3 4" key="1">
    <citation type="submission" date="2018-05" db="EMBL/GenBank/DDBJ databases">
        <title>Pararhodobacter marina sp. nov., isolated from deep-sea water of the Indian Ocean.</title>
        <authorList>
            <person name="Lai Q.Sr."/>
            <person name="Liu X."/>
            <person name="Shao Z."/>
        </authorList>
    </citation>
    <scope>NUCLEOTIDE SEQUENCE [LARGE SCALE GENOMIC DNA]</scope>
    <source>
        <strain evidence="3 4">CIC4N-9</strain>
    </source>
</reference>
<dbReference type="RefSeq" id="WP_109534311.1">
    <property type="nucleotide sequence ID" value="NZ_QEYD01000010.1"/>
</dbReference>